<dbReference type="Proteomes" id="UP000442535">
    <property type="component" value="Unassembled WGS sequence"/>
</dbReference>
<reference evidence="1 2" key="1">
    <citation type="submission" date="2019-08" db="EMBL/GenBank/DDBJ databases">
        <title>In-depth cultivation of the pig gut microbiome towards novel bacterial diversity and tailored functional studies.</title>
        <authorList>
            <person name="Wylensek D."/>
            <person name="Hitch T.C.A."/>
            <person name="Clavel T."/>
        </authorList>
    </citation>
    <scope>NUCLEOTIDE SEQUENCE [LARGE SCALE GENOMIC DNA]</scope>
    <source>
        <strain evidence="1 2">RF-GAM-744-WT-7</strain>
    </source>
</reference>
<evidence type="ECO:0000313" key="1">
    <source>
        <dbReference type="EMBL" id="MST50341.1"/>
    </source>
</evidence>
<gene>
    <name evidence="1" type="ORF">FYJ63_08895</name>
</gene>
<dbReference type="EMBL" id="VUMY01000017">
    <property type="protein sequence ID" value="MST50341.1"/>
    <property type="molecule type" value="Genomic_DNA"/>
</dbReference>
<accession>A0A7K0K4D7</accession>
<keyword evidence="2" id="KW-1185">Reference proteome</keyword>
<proteinExistence type="predicted"/>
<dbReference type="AlphaFoldDB" id="A0A7K0K4D7"/>
<dbReference type="RefSeq" id="WP_154545903.1">
    <property type="nucleotide sequence ID" value="NZ_JAQYQY010000026.1"/>
</dbReference>
<comment type="caution">
    <text evidence="1">The sequence shown here is derived from an EMBL/GenBank/DDBJ whole genome shotgun (WGS) entry which is preliminary data.</text>
</comment>
<protein>
    <submittedName>
        <fullName evidence="1">Uncharacterized protein</fullName>
    </submittedName>
</protein>
<evidence type="ECO:0000313" key="2">
    <source>
        <dbReference type="Proteomes" id="UP000442535"/>
    </source>
</evidence>
<sequence>MNNLTKTWSLFDRNFHRVAKNIVNQNSLPEVARPWFEDFAGDPLVQSALQDLKTTGPRQKRALDYLGLDLVPAM</sequence>
<name>A0A7K0K4D7_9ACTO</name>
<organism evidence="1 2">
    <name type="scientific">Mobiluncus porci</name>
    <dbReference type="NCBI Taxonomy" id="2652278"/>
    <lineage>
        <taxon>Bacteria</taxon>
        <taxon>Bacillati</taxon>
        <taxon>Actinomycetota</taxon>
        <taxon>Actinomycetes</taxon>
        <taxon>Actinomycetales</taxon>
        <taxon>Actinomycetaceae</taxon>
        <taxon>Mobiluncus</taxon>
    </lineage>
</organism>